<evidence type="ECO:0000313" key="1">
    <source>
        <dbReference type="EMBL" id="CEM18759.1"/>
    </source>
</evidence>
<dbReference type="EMBL" id="CDMY01000508">
    <property type="protein sequence ID" value="CEM18759.1"/>
    <property type="molecule type" value="Genomic_DNA"/>
</dbReference>
<keyword evidence="2" id="KW-1185">Reference proteome</keyword>
<evidence type="ECO:0000313" key="2">
    <source>
        <dbReference type="Proteomes" id="UP000041254"/>
    </source>
</evidence>
<dbReference type="AlphaFoldDB" id="A0A0G4FVX4"/>
<accession>A0A0G4FVX4</accession>
<organism evidence="1 2">
    <name type="scientific">Vitrella brassicaformis (strain CCMP3155)</name>
    <dbReference type="NCBI Taxonomy" id="1169540"/>
    <lineage>
        <taxon>Eukaryota</taxon>
        <taxon>Sar</taxon>
        <taxon>Alveolata</taxon>
        <taxon>Colpodellida</taxon>
        <taxon>Vitrellaceae</taxon>
        <taxon>Vitrella</taxon>
    </lineage>
</organism>
<dbReference type="VEuPathDB" id="CryptoDB:Vbra_407"/>
<proteinExistence type="predicted"/>
<reference evidence="1 2" key="1">
    <citation type="submission" date="2014-11" db="EMBL/GenBank/DDBJ databases">
        <authorList>
            <person name="Zhu J."/>
            <person name="Qi W."/>
            <person name="Song R."/>
        </authorList>
    </citation>
    <scope>NUCLEOTIDE SEQUENCE [LARGE SCALE GENOMIC DNA]</scope>
</reference>
<sequence length="80" mass="9194">MVAEVAFAETSARNNVWEKTVPKEWRPPKGSKNGDPSYVSWDVYPAVYSETLRAMLNVIRLDPTISECMCLWLVLFFLPQ</sequence>
<gene>
    <name evidence="1" type="ORF">Vbra_407</name>
</gene>
<dbReference type="InParanoid" id="A0A0G4FVX4"/>
<name>A0A0G4FVX4_VITBC</name>
<protein>
    <submittedName>
        <fullName evidence="1">Uncharacterized protein</fullName>
    </submittedName>
</protein>
<dbReference type="Proteomes" id="UP000041254">
    <property type="component" value="Unassembled WGS sequence"/>
</dbReference>